<comment type="caution">
    <text evidence="2">The sequence shown here is derived from an EMBL/GenBank/DDBJ whole genome shotgun (WGS) entry which is preliminary data.</text>
</comment>
<dbReference type="Proteomes" id="UP000176609">
    <property type="component" value="Unassembled WGS sequence"/>
</dbReference>
<keyword evidence="1" id="KW-1133">Transmembrane helix</keyword>
<keyword evidence="1" id="KW-0472">Membrane</keyword>
<dbReference type="EMBL" id="MFJR01000007">
    <property type="protein sequence ID" value="OGG27102.1"/>
    <property type="molecule type" value="Genomic_DNA"/>
</dbReference>
<accession>A0A1F6ARF8</accession>
<feature type="transmembrane region" description="Helical" evidence="1">
    <location>
        <begin position="6"/>
        <end position="23"/>
    </location>
</feature>
<gene>
    <name evidence="2" type="ORF">A2960_03105</name>
</gene>
<organism evidence="2 3">
    <name type="scientific">Candidatus Gottesmanbacteria bacterium RIFCSPLOWO2_01_FULL_39_12b</name>
    <dbReference type="NCBI Taxonomy" id="1798388"/>
    <lineage>
        <taxon>Bacteria</taxon>
        <taxon>Candidatus Gottesmaniibacteriota</taxon>
    </lineage>
</organism>
<reference evidence="2 3" key="1">
    <citation type="journal article" date="2016" name="Nat. Commun.">
        <title>Thousands of microbial genomes shed light on interconnected biogeochemical processes in an aquifer system.</title>
        <authorList>
            <person name="Anantharaman K."/>
            <person name="Brown C.T."/>
            <person name="Hug L.A."/>
            <person name="Sharon I."/>
            <person name="Castelle C.J."/>
            <person name="Probst A.J."/>
            <person name="Thomas B.C."/>
            <person name="Singh A."/>
            <person name="Wilkins M.J."/>
            <person name="Karaoz U."/>
            <person name="Brodie E.L."/>
            <person name="Williams K.H."/>
            <person name="Hubbard S.S."/>
            <person name="Banfield J.F."/>
        </authorList>
    </citation>
    <scope>NUCLEOTIDE SEQUENCE [LARGE SCALE GENOMIC DNA]</scope>
</reference>
<name>A0A1F6ARF8_9BACT</name>
<sequence>MTNQNITYLVWSVFSGIRFILSAKKHLNFKDIVSGIGFAYYTFLLIVITNKYIFGIIPALYSYEPFIQISLDIRITKFIFPILTDIVTELTLKKLLILKSKNNNIEMIFYRLITFPMIAFLIEILFITYLIITIWIKNKV</sequence>
<feature type="transmembrane region" description="Helical" evidence="1">
    <location>
        <begin position="35"/>
        <end position="61"/>
    </location>
</feature>
<evidence type="ECO:0000313" key="3">
    <source>
        <dbReference type="Proteomes" id="UP000176609"/>
    </source>
</evidence>
<evidence type="ECO:0000313" key="2">
    <source>
        <dbReference type="EMBL" id="OGG27102.1"/>
    </source>
</evidence>
<proteinExistence type="predicted"/>
<keyword evidence="1" id="KW-0812">Transmembrane</keyword>
<evidence type="ECO:0000256" key="1">
    <source>
        <dbReference type="SAM" id="Phobius"/>
    </source>
</evidence>
<dbReference type="AlphaFoldDB" id="A0A1F6ARF8"/>
<protein>
    <submittedName>
        <fullName evidence="2">Uncharacterized protein</fullName>
    </submittedName>
</protein>
<feature type="transmembrane region" description="Helical" evidence="1">
    <location>
        <begin position="112"/>
        <end position="136"/>
    </location>
</feature>